<keyword evidence="8" id="KW-1185">Reference proteome</keyword>
<feature type="transmembrane region" description="Helical" evidence="6">
    <location>
        <begin position="159"/>
        <end position="178"/>
    </location>
</feature>
<feature type="transmembrane region" description="Helical" evidence="6">
    <location>
        <begin position="134"/>
        <end position="153"/>
    </location>
</feature>
<feature type="transmembrane region" description="Helical" evidence="6">
    <location>
        <begin position="374"/>
        <end position="392"/>
    </location>
</feature>
<organism evidence="7 8">
    <name type="scientific">Marinagarivorans cellulosilyticus</name>
    <dbReference type="NCBI Taxonomy" id="2721545"/>
    <lineage>
        <taxon>Bacteria</taxon>
        <taxon>Pseudomonadati</taxon>
        <taxon>Pseudomonadota</taxon>
        <taxon>Gammaproteobacteria</taxon>
        <taxon>Cellvibrionales</taxon>
        <taxon>Cellvibrionaceae</taxon>
        <taxon>Marinagarivorans</taxon>
    </lineage>
</organism>
<evidence type="ECO:0000313" key="7">
    <source>
        <dbReference type="EMBL" id="BCD99373.1"/>
    </source>
</evidence>
<evidence type="ECO:0000256" key="6">
    <source>
        <dbReference type="SAM" id="Phobius"/>
    </source>
</evidence>
<proteinExistence type="predicted"/>
<dbReference type="Proteomes" id="UP001320119">
    <property type="component" value="Chromosome"/>
</dbReference>
<evidence type="ECO:0000256" key="1">
    <source>
        <dbReference type="ARBA" id="ARBA00004651"/>
    </source>
</evidence>
<feature type="transmembrane region" description="Helical" evidence="6">
    <location>
        <begin position="37"/>
        <end position="57"/>
    </location>
</feature>
<evidence type="ECO:0000313" key="8">
    <source>
        <dbReference type="Proteomes" id="UP001320119"/>
    </source>
</evidence>
<feature type="transmembrane region" description="Helical" evidence="6">
    <location>
        <begin position="285"/>
        <end position="301"/>
    </location>
</feature>
<dbReference type="PANTHER" id="PTHR23513:SF6">
    <property type="entry name" value="MAJOR FACILITATOR SUPERFAMILY ASSOCIATED DOMAIN-CONTAINING PROTEIN"/>
    <property type="match status" value="1"/>
</dbReference>
<feature type="transmembrane region" description="Helical" evidence="6">
    <location>
        <begin position="221"/>
        <end position="243"/>
    </location>
</feature>
<evidence type="ECO:0000256" key="2">
    <source>
        <dbReference type="ARBA" id="ARBA00022475"/>
    </source>
</evidence>
<dbReference type="RefSeq" id="WP_236984603.1">
    <property type="nucleotide sequence ID" value="NZ_AP023086.1"/>
</dbReference>
<keyword evidence="4 6" id="KW-1133">Transmembrane helix</keyword>
<name>A0AAN1WKP6_9GAMM</name>
<feature type="transmembrane region" description="Helical" evidence="6">
    <location>
        <begin position="255"/>
        <end position="273"/>
    </location>
</feature>
<reference evidence="7 8" key="1">
    <citation type="journal article" date="2022" name="IScience">
        <title>An ultrasensitive nanofiber-based assay for enzymatic hydrolysis and deep-sea microbial degradation of cellulose.</title>
        <authorList>
            <person name="Tsudome M."/>
            <person name="Tachioka M."/>
            <person name="Miyazaki M."/>
            <person name="Uchimura K."/>
            <person name="Tsuda M."/>
            <person name="Takaki Y."/>
            <person name="Deguchi S."/>
        </authorList>
    </citation>
    <scope>NUCLEOTIDE SEQUENCE [LARGE SCALE GENOMIC DNA]</scope>
    <source>
        <strain evidence="7 8">GE09</strain>
    </source>
</reference>
<protein>
    <recommendedName>
        <fullName evidence="9">MFS transporter</fullName>
    </recommendedName>
</protein>
<dbReference type="PANTHER" id="PTHR23513">
    <property type="entry name" value="INTEGRAL MEMBRANE EFFLUX PROTEIN-RELATED"/>
    <property type="match status" value="1"/>
</dbReference>
<keyword evidence="2" id="KW-1003">Cell membrane</keyword>
<accession>A0AAN1WKP6</accession>
<feature type="transmembrane region" description="Helical" evidence="6">
    <location>
        <begin position="96"/>
        <end position="113"/>
    </location>
</feature>
<dbReference type="SUPFAM" id="SSF103473">
    <property type="entry name" value="MFS general substrate transporter"/>
    <property type="match status" value="1"/>
</dbReference>
<feature type="transmembrane region" description="Helical" evidence="6">
    <location>
        <begin position="346"/>
        <end position="368"/>
    </location>
</feature>
<evidence type="ECO:0000256" key="3">
    <source>
        <dbReference type="ARBA" id="ARBA00022692"/>
    </source>
</evidence>
<keyword evidence="5 6" id="KW-0472">Membrane</keyword>
<dbReference type="Gene3D" id="1.20.1250.20">
    <property type="entry name" value="MFS general substrate transporter like domains"/>
    <property type="match status" value="1"/>
</dbReference>
<sequence>MLRNALYPAVGLIYISNGMQVVLIAWLALSVLELTPISVGLLMAAMLLPQVGLLPLTGRLADRYEPTRLAKVGCAGLSVSHILMVAALHITSLNTAVLVVYALCLGFSTALFLPAKDKAAVQLLPNRLQRALSLSSAFQFTGVAIGTLFAGFVDEIGVTGVLIVQFLLSALAAVYWGLIPAHVSFIEHGPNKVADVKKPSIGAIYAHGIAMMKRSKALSQLVVLCAFNGFMQMGFAVVLFPVLGFSHWDFNSTQYAWMQASFSAGAIAVYIANAYRKPQQYPGQSVLFCLLYTAGIAYAITRGPTLFGSYGLIFLWGAVAGYSASMSRVLLYSVTSNNMRGRAAALYQMVLLGFAPVGSIVCGLLLEFMGVHQALYTLLAANVMVFFAFLLSRELWSVKQASA</sequence>
<evidence type="ECO:0008006" key="9">
    <source>
        <dbReference type="Google" id="ProtNLM"/>
    </source>
</evidence>
<dbReference type="AlphaFoldDB" id="A0AAN1WKP6"/>
<feature type="transmembrane region" description="Helical" evidence="6">
    <location>
        <begin position="313"/>
        <end position="334"/>
    </location>
</feature>
<dbReference type="InterPro" id="IPR036259">
    <property type="entry name" value="MFS_trans_sf"/>
</dbReference>
<dbReference type="GO" id="GO:0022857">
    <property type="term" value="F:transmembrane transporter activity"/>
    <property type="evidence" value="ECO:0007669"/>
    <property type="project" value="InterPro"/>
</dbReference>
<evidence type="ECO:0000256" key="4">
    <source>
        <dbReference type="ARBA" id="ARBA00022989"/>
    </source>
</evidence>
<evidence type="ECO:0000256" key="5">
    <source>
        <dbReference type="ARBA" id="ARBA00023136"/>
    </source>
</evidence>
<feature type="transmembrane region" description="Helical" evidence="6">
    <location>
        <begin position="12"/>
        <end position="31"/>
    </location>
</feature>
<dbReference type="EMBL" id="AP023086">
    <property type="protein sequence ID" value="BCD99373.1"/>
    <property type="molecule type" value="Genomic_DNA"/>
</dbReference>
<keyword evidence="3 6" id="KW-0812">Transmembrane</keyword>
<dbReference type="InterPro" id="IPR011701">
    <property type="entry name" value="MFS"/>
</dbReference>
<dbReference type="GO" id="GO:0005886">
    <property type="term" value="C:plasma membrane"/>
    <property type="evidence" value="ECO:0007669"/>
    <property type="project" value="UniProtKB-SubCell"/>
</dbReference>
<comment type="subcellular location">
    <subcellularLocation>
        <location evidence="1">Cell membrane</location>
        <topology evidence="1">Multi-pass membrane protein</topology>
    </subcellularLocation>
</comment>
<feature type="transmembrane region" description="Helical" evidence="6">
    <location>
        <begin position="69"/>
        <end position="90"/>
    </location>
</feature>
<dbReference type="KEGG" id="marq:MARGE09_P3575"/>
<gene>
    <name evidence="7" type="ORF">MARGE09_P3575</name>
</gene>
<dbReference type="Pfam" id="PF07690">
    <property type="entry name" value="MFS_1"/>
    <property type="match status" value="1"/>
</dbReference>